<comment type="pathway">
    <text evidence="4 16">Cofactor biosynthesis; coenzyme A biosynthesis; CoA from (R)-pantothenate: step 1/5.</text>
</comment>
<comment type="cofactor">
    <cofactor evidence="16">
        <name>NH4(+)</name>
        <dbReference type="ChEBI" id="CHEBI:28938"/>
    </cofactor>
    <cofactor evidence="16">
        <name>K(+)</name>
        <dbReference type="ChEBI" id="CHEBI:29103"/>
    </cofactor>
    <text evidence="16">A monovalent cation. Ammonium or potassium.</text>
</comment>
<comment type="catalytic activity">
    <reaction evidence="1 16">
        <text>(R)-pantothenate + ATP = (R)-4'-phosphopantothenate + ADP + H(+)</text>
        <dbReference type="Rhea" id="RHEA:16373"/>
        <dbReference type="ChEBI" id="CHEBI:10986"/>
        <dbReference type="ChEBI" id="CHEBI:15378"/>
        <dbReference type="ChEBI" id="CHEBI:29032"/>
        <dbReference type="ChEBI" id="CHEBI:30616"/>
        <dbReference type="ChEBI" id="CHEBI:456216"/>
        <dbReference type="EC" id="2.7.1.33"/>
    </reaction>
</comment>
<dbReference type="PANTHER" id="PTHR34265">
    <property type="entry name" value="TYPE III PANTOTHENATE KINASE"/>
    <property type="match status" value="1"/>
</dbReference>
<dbReference type="GO" id="GO:0005737">
    <property type="term" value="C:cytoplasm"/>
    <property type="evidence" value="ECO:0007669"/>
    <property type="project" value="UniProtKB-SubCell"/>
</dbReference>
<keyword evidence="7 16" id="KW-0963">Cytoplasm</keyword>
<keyword evidence="11 16" id="KW-0067">ATP-binding</keyword>
<evidence type="ECO:0000256" key="8">
    <source>
        <dbReference type="ARBA" id="ARBA00022679"/>
    </source>
</evidence>
<dbReference type="InterPro" id="IPR043129">
    <property type="entry name" value="ATPase_NBD"/>
</dbReference>
<feature type="active site" description="Proton acceptor" evidence="16">
    <location>
        <position position="111"/>
    </location>
</feature>
<evidence type="ECO:0000256" key="3">
    <source>
        <dbReference type="ARBA" id="ARBA00004496"/>
    </source>
</evidence>
<comment type="similarity">
    <text evidence="14 16">Belongs to the type III pantothenate kinase family.</text>
</comment>
<evidence type="ECO:0000256" key="1">
    <source>
        <dbReference type="ARBA" id="ARBA00001206"/>
    </source>
</evidence>
<keyword evidence="8 16" id="KW-0808">Transferase</keyword>
<dbReference type="EC" id="2.7.1.33" evidence="6 16"/>
<evidence type="ECO:0000256" key="11">
    <source>
        <dbReference type="ARBA" id="ARBA00022840"/>
    </source>
</evidence>
<dbReference type="Pfam" id="PF03309">
    <property type="entry name" value="Pan_kinase"/>
    <property type="match status" value="1"/>
</dbReference>
<evidence type="ECO:0000256" key="12">
    <source>
        <dbReference type="ARBA" id="ARBA00022958"/>
    </source>
</evidence>
<keyword evidence="16" id="KW-0479">Metal-binding</keyword>
<dbReference type="RefSeq" id="WP_074463047.1">
    <property type="nucleotide sequence ID" value="NZ_FMUR01000017.1"/>
</dbReference>
<dbReference type="UniPathway" id="UPA00241">
    <property type="reaction ID" value="UER00352"/>
</dbReference>
<dbReference type="PANTHER" id="PTHR34265:SF1">
    <property type="entry name" value="TYPE III PANTOTHENATE KINASE"/>
    <property type="match status" value="1"/>
</dbReference>
<dbReference type="GO" id="GO:0004594">
    <property type="term" value="F:pantothenate kinase activity"/>
    <property type="evidence" value="ECO:0007669"/>
    <property type="project" value="UniProtKB-UniRule"/>
</dbReference>
<dbReference type="SUPFAM" id="SSF53067">
    <property type="entry name" value="Actin-like ATPase domain"/>
    <property type="match status" value="2"/>
</dbReference>
<comment type="cofactor">
    <cofactor evidence="2">
        <name>K(+)</name>
        <dbReference type="ChEBI" id="CHEBI:29103"/>
    </cofactor>
</comment>
<organism evidence="17 18">
    <name type="scientific">Butyrivibrio hungatei</name>
    <dbReference type="NCBI Taxonomy" id="185008"/>
    <lineage>
        <taxon>Bacteria</taxon>
        <taxon>Bacillati</taxon>
        <taxon>Bacillota</taxon>
        <taxon>Clostridia</taxon>
        <taxon>Lachnospirales</taxon>
        <taxon>Lachnospiraceae</taxon>
        <taxon>Butyrivibrio</taxon>
    </lineage>
</organism>
<dbReference type="InterPro" id="IPR004619">
    <property type="entry name" value="Type_III_PanK"/>
</dbReference>
<accession>A0A1G5FXR2</accession>
<name>A0A1G5FXR2_9FIRM</name>
<dbReference type="GO" id="GO:0005524">
    <property type="term" value="F:ATP binding"/>
    <property type="evidence" value="ECO:0007669"/>
    <property type="project" value="UniProtKB-UniRule"/>
</dbReference>
<dbReference type="GO" id="GO:0015937">
    <property type="term" value="P:coenzyme A biosynthetic process"/>
    <property type="evidence" value="ECO:0007669"/>
    <property type="project" value="UniProtKB-UniRule"/>
</dbReference>
<evidence type="ECO:0000256" key="2">
    <source>
        <dbReference type="ARBA" id="ARBA00001958"/>
    </source>
</evidence>
<feature type="binding site" evidence="16">
    <location>
        <position position="134"/>
    </location>
    <ligand>
        <name>ATP</name>
        <dbReference type="ChEBI" id="CHEBI:30616"/>
    </ligand>
</feature>
<dbReference type="HAMAP" id="MF_01274">
    <property type="entry name" value="Pantothen_kinase_3"/>
    <property type="match status" value="1"/>
</dbReference>
<comment type="caution">
    <text evidence="16">Lacks conserved residue(s) required for the propagation of feature annotation.</text>
</comment>
<dbReference type="NCBIfam" id="TIGR00671">
    <property type="entry name" value="baf"/>
    <property type="match status" value="1"/>
</dbReference>
<evidence type="ECO:0000256" key="13">
    <source>
        <dbReference type="ARBA" id="ARBA00022993"/>
    </source>
</evidence>
<keyword evidence="12 16" id="KW-0630">Potassium</keyword>
<comment type="subunit">
    <text evidence="5 16">Homodimer.</text>
</comment>
<feature type="binding site" evidence="16">
    <location>
        <position position="186"/>
    </location>
    <ligand>
        <name>substrate</name>
    </ligand>
</feature>
<proteinExistence type="inferred from homology"/>
<evidence type="ECO:0000256" key="7">
    <source>
        <dbReference type="ARBA" id="ARBA00022490"/>
    </source>
</evidence>
<evidence type="ECO:0000313" key="18">
    <source>
        <dbReference type="Proteomes" id="UP000183047"/>
    </source>
</evidence>
<evidence type="ECO:0000256" key="9">
    <source>
        <dbReference type="ARBA" id="ARBA00022741"/>
    </source>
</evidence>
<evidence type="ECO:0000256" key="6">
    <source>
        <dbReference type="ARBA" id="ARBA00012102"/>
    </source>
</evidence>
<evidence type="ECO:0000256" key="4">
    <source>
        <dbReference type="ARBA" id="ARBA00005225"/>
    </source>
</evidence>
<reference evidence="18" key="1">
    <citation type="submission" date="2016-10" db="EMBL/GenBank/DDBJ databases">
        <authorList>
            <person name="Varghese N."/>
            <person name="Submissions S."/>
        </authorList>
    </citation>
    <scope>NUCLEOTIDE SEQUENCE [LARGE SCALE GENOMIC DNA]</scope>
    <source>
        <strain evidence="18">XBD2006</strain>
    </source>
</reference>
<feature type="binding site" evidence="16">
    <location>
        <begin position="8"/>
        <end position="15"/>
    </location>
    <ligand>
        <name>ATP</name>
        <dbReference type="ChEBI" id="CHEBI:30616"/>
    </ligand>
</feature>
<gene>
    <name evidence="16" type="primary">coaX</name>
    <name evidence="17" type="ORF">SAMN02910451_02618</name>
</gene>
<feature type="binding site" evidence="16">
    <location>
        <begin position="109"/>
        <end position="112"/>
    </location>
    <ligand>
        <name>substrate</name>
    </ligand>
</feature>
<evidence type="ECO:0000256" key="10">
    <source>
        <dbReference type="ARBA" id="ARBA00022777"/>
    </source>
</evidence>
<evidence type="ECO:0000256" key="15">
    <source>
        <dbReference type="ARBA" id="ARBA00040883"/>
    </source>
</evidence>
<evidence type="ECO:0000256" key="16">
    <source>
        <dbReference type="HAMAP-Rule" id="MF_01274"/>
    </source>
</evidence>
<feature type="binding site" evidence="16">
    <location>
        <position position="131"/>
    </location>
    <ligand>
        <name>K(+)</name>
        <dbReference type="ChEBI" id="CHEBI:29103"/>
    </ligand>
</feature>
<dbReference type="Proteomes" id="UP000183047">
    <property type="component" value="Unassembled WGS sequence"/>
</dbReference>
<dbReference type="OrthoDB" id="9804707at2"/>
<protein>
    <recommendedName>
        <fullName evidence="15 16">Type III pantothenate kinase</fullName>
        <ecNumber evidence="6 16">2.7.1.33</ecNumber>
    </recommendedName>
    <alternativeName>
        <fullName evidence="16">PanK-III</fullName>
    </alternativeName>
    <alternativeName>
        <fullName evidence="16">Pantothenic acid kinase</fullName>
    </alternativeName>
</protein>
<evidence type="ECO:0000256" key="5">
    <source>
        <dbReference type="ARBA" id="ARBA00011738"/>
    </source>
</evidence>
<sequence>MSRVLAVDIGNSNIVVGSFDGSDYRELGRLKSDRALTEDEIAEGFADLISKAGLEERSFDGSVLSSVVTEMTDKTAGALKKITGKDAMIPNTTMNTGIDVSKYDTSCLGFDRVADLAAAVSEYGSPVMVCDLGTCTTITVADEKNQIVGGMICPGVQLSLDAEAERTSKLPQLTAGGTDKLLGTDTESNMIAGTVAATGIMLTGLIDRITREYGFDDLKVVITGGLSEVVAQWIDADVIRDSNLLMRGLLTIYNKNK</sequence>
<evidence type="ECO:0000256" key="14">
    <source>
        <dbReference type="ARBA" id="ARBA00038036"/>
    </source>
</evidence>
<keyword evidence="13 16" id="KW-0173">Coenzyme A biosynthesis</keyword>
<evidence type="ECO:0000313" key="17">
    <source>
        <dbReference type="EMBL" id="SCY44152.1"/>
    </source>
</evidence>
<dbReference type="CDD" id="cd24015">
    <property type="entry name" value="ASKHA_NBD_PanK-III"/>
    <property type="match status" value="1"/>
</dbReference>
<dbReference type="GO" id="GO:0046872">
    <property type="term" value="F:metal ion binding"/>
    <property type="evidence" value="ECO:0007669"/>
    <property type="project" value="UniProtKB-KW"/>
</dbReference>
<dbReference type="Gene3D" id="3.30.420.40">
    <property type="match status" value="2"/>
</dbReference>
<keyword evidence="18" id="KW-1185">Reference proteome</keyword>
<dbReference type="EMBL" id="FMUR01000017">
    <property type="protein sequence ID" value="SCY44152.1"/>
    <property type="molecule type" value="Genomic_DNA"/>
</dbReference>
<comment type="subcellular location">
    <subcellularLocation>
        <location evidence="3 16">Cytoplasm</location>
    </subcellularLocation>
</comment>
<keyword evidence="9 16" id="KW-0547">Nucleotide-binding</keyword>
<dbReference type="AlphaFoldDB" id="A0A1G5FXR2"/>
<comment type="function">
    <text evidence="16">Catalyzes the phosphorylation of pantothenate (Pan), the first step in CoA biosynthesis.</text>
</comment>
<keyword evidence="10 16" id="KW-0418">Kinase</keyword>